<evidence type="ECO:0000313" key="2">
    <source>
        <dbReference type="Proteomes" id="UP001153954"/>
    </source>
</evidence>
<organism evidence="1 2">
    <name type="scientific">Euphydryas editha</name>
    <name type="common">Edith's checkerspot</name>
    <dbReference type="NCBI Taxonomy" id="104508"/>
    <lineage>
        <taxon>Eukaryota</taxon>
        <taxon>Metazoa</taxon>
        <taxon>Ecdysozoa</taxon>
        <taxon>Arthropoda</taxon>
        <taxon>Hexapoda</taxon>
        <taxon>Insecta</taxon>
        <taxon>Pterygota</taxon>
        <taxon>Neoptera</taxon>
        <taxon>Endopterygota</taxon>
        <taxon>Lepidoptera</taxon>
        <taxon>Glossata</taxon>
        <taxon>Ditrysia</taxon>
        <taxon>Papilionoidea</taxon>
        <taxon>Nymphalidae</taxon>
        <taxon>Nymphalinae</taxon>
        <taxon>Euphydryas</taxon>
    </lineage>
</organism>
<evidence type="ECO:0000313" key="1">
    <source>
        <dbReference type="EMBL" id="CAH2107363.1"/>
    </source>
</evidence>
<protein>
    <submittedName>
        <fullName evidence="1">Uncharacterized protein</fullName>
    </submittedName>
</protein>
<comment type="caution">
    <text evidence="1">The sequence shown here is derived from an EMBL/GenBank/DDBJ whole genome shotgun (WGS) entry which is preliminary data.</text>
</comment>
<gene>
    <name evidence="1" type="ORF">EEDITHA_LOCUS21408</name>
</gene>
<reference evidence="1" key="1">
    <citation type="submission" date="2022-03" db="EMBL/GenBank/DDBJ databases">
        <authorList>
            <person name="Tunstrom K."/>
        </authorList>
    </citation>
    <scope>NUCLEOTIDE SEQUENCE</scope>
</reference>
<sequence length="131" mass="15124">MLVLRVAVSKTEALLFHGPHRGWGPDEVLGLDLGRPMELWFTFREARSEARERHCYVRQTAAERRRTGLLLPVLIRWHSTEHGTVTIWCDVLTARNKTFLRRPPRVIAVRSIRAYRTVSWTAVTLLASNPP</sequence>
<dbReference type="Proteomes" id="UP001153954">
    <property type="component" value="Unassembled WGS sequence"/>
</dbReference>
<accession>A0AAU9VB83</accession>
<name>A0AAU9VB83_EUPED</name>
<proteinExistence type="predicted"/>
<keyword evidence="2" id="KW-1185">Reference proteome</keyword>
<dbReference type="AlphaFoldDB" id="A0AAU9VB83"/>
<dbReference type="EMBL" id="CAKOGL010000030">
    <property type="protein sequence ID" value="CAH2107363.1"/>
    <property type="molecule type" value="Genomic_DNA"/>
</dbReference>